<keyword evidence="3" id="KW-0812">Transmembrane</keyword>
<proteinExistence type="inferred from homology"/>
<evidence type="ECO:0000259" key="4">
    <source>
        <dbReference type="Pfam" id="PF00892"/>
    </source>
</evidence>
<feature type="transmembrane region" description="Helical" evidence="3">
    <location>
        <begin position="234"/>
        <end position="255"/>
    </location>
</feature>
<evidence type="ECO:0000313" key="6">
    <source>
        <dbReference type="Proteomes" id="UP001370590"/>
    </source>
</evidence>
<feature type="transmembrane region" description="Helical" evidence="3">
    <location>
        <begin position="194"/>
        <end position="214"/>
    </location>
</feature>
<dbReference type="Pfam" id="PF00892">
    <property type="entry name" value="EamA"/>
    <property type="match status" value="2"/>
</dbReference>
<feature type="transmembrane region" description="Helical" evidence="3">
    <location>
        <begin position="47"/>
        <end position="67"/>
    </location>
</feature>
<dbReference type="PANTHER" id="PTHR22911:SF79">
    <property type="entry name" value="MOBA-LIKE NTP TRANSFERASE DOMAIN-CONTAINING PROTEIN"/>
    <property type="match status" value="1"/>
</dbReference>
<keyword evidence="3" id="KW-1133">Transmembrane helix</keyword>
<feature type="transmembrane region" description="Helical" evidence="3">
    <location>
        <begin position="79"/>
        <end position="102"/>
    </location>
</feature>
<accession>A0ABU8SIQ2</accession>
<dbReference type="InterPro" id="IPR000620">
    <property type="entry name" value="EamA_dom"/>
</dbReference>
<keyword evidence="3" id="KW-0472">Membrane</keyword>
<name>A0ABU8SIQ2_9LACO</name>
<dbReference type="Proteomes" id="UP001370590">
    <property type="component" value="Unassembled WGS sequence"/>
</dbReference>
<protein>
    <submittedName>
        <fullName evidence="5">DMT family transporter</fullName>
    </submittedName>
</protein>
<evidence type="ECO:0000256" key="2">
    <source>
        <dbReference type="ARBA" id="ARBA00007362"/>
    </source>
</evidence>
<feature type="domain" description="EamA" evidence="4">
    <location>
        <begin position="13"/>
        <end position="152"/>
    </location>
</feature>
<dbReference type="PANTHER" id="PTHR22911">
    <property type="entry name" value="ACYL-MALONYL CONDENSING ENZYME-RELATED"/>
    <property type="match status" value="1"/>
</dbReference>
<feature type="transmembrane region" description="Helical" evidence="3">
    <location>
        <begin position="267"/>
        <end position="290"/>
    </location>
</feature>
<feature type="transmembrane region" description="Helical" evidence="3">
    <location>
        <begin position="14"/>
        <end position="35"/>
    </location>
</feature>
<gene>
    <name evidence="5" type="ORF">R4146_01070</name>
</gene>
<dbReference type="InterPro" id="IPR037185">
    <property type="entry name" value="EmrE-like"/>
</dbReference>
<feature type="transmembrane region" description="Helical" evidence="3">
    <location>
        <begin position="296"/>
        <end position="316"/>
    </location>
</feature>
<sequence>MQDKQQLKENVAKGIFWSAMASTLWAFSGILMQMVAKNGAIPVDWFISARTTVAGILLLVIGAFHVKKDVFKVFKDKKSITLLLIYSLFGLAVNMSTFYMAIQTGNAPTATLLQYLAPIFIVLYKFLFQGHRPLKSDVLVFFIALVGIVLAVTKGDLGELSIPVVSIFWGLCSAVSAAIYYSVPQPLSKENSPFVVLGWGTLIASIPFNIFYIAVHHAPFFLSAPKQVTASPLVLVGLGGVILVGTIGAFSSMIYSLKFASSEVLSIVDAVEPAMTFILSLICTFIPIALIQSLGVPFNLVEFIGAALVIYSIYLLQRIHKNHVDDLPPME</sequence>
<comment type="subcellular location">
    <subcellularLocation>
        <location evidence="1">Endomembrane system</location>
        <topology evidence="1">Multi-pass membrane protein</topology>
    </subcellularLocation>
</comment>
<feature type="domain" description="EamA" evidence="4">
    <location>
        <begin position="166"/>
        <end position="315"/>
    </location>
</feature>
<evidence type="ECO:0000313" key="5">
    <source>
        <dbReference type="EMBL" id="MEJ6399780.1"/>
    </source>
</evidence>
<evidence type="ECO:0000256" key="3">
    <source>
        <dbReference type="SAM" id="Phobius"/>
    </source>
</evidence>
<comment type="similarity">
    <text evidence="2">Belongs to the EamA transporter family.</text>
</comment>
<dbReference type="RefSeq" id="WP_339959620.1">
    <property type="nucleotide sequence ID" value="NZ_JAWMWH010000001.1"/>
</dbReference>
<dbReference type="EMBL" id="JAWMWH010000001">
    <property type="protein sequence ID" value="MEJ6399780.1"/>
    <property type="molecule type" value="Genomic_DNA"/>
</dbReference>
<keyword evidence="6" id="KW-1185">Reference proteome</keyword>
<feature type="transmembrane region" description="Helical" evidence="3">
    <location>
        <begin position="138"/>
        <end position="154"/>
    </location>
</feature>
<feature type="transmembrane region" description="Helical" evidence="3">
    <location>
        <begin position="160"/>
        <end position="182"/>
    </location>
</feature>
<feature type="transmembrane region" description="Helical" evidence="3">
    <location>
        <begin position="108"/>
        <end position="126"/>
    </location>
</feature>
<organism evidence="5 6">
    <name type="scientific">Nicoliella lavandulae</name>
    <dbReference type="NCBI Taxonomy" id="3082954"/>
    <lineage>
        <taxon>Bacteria</taxon>
        <taxon>Bacillati</taxon>
        <taxon>Bacillota</taxon>
        <taxon>Bacilli</taxon>
        <taxon>Lactobacillales</taxon>
        <taxon>Lactobacillaceae</taxon>
        <taxon>Nicoliella</taxon>
    </lineage>
</organism>
<comment type="caution">
    <text evidence="5">The sequence shown here is derived from an EMBL/GenBank/DDBJ whole genome shotgun (WGS) entry which is preliminary data.</text>
</comment>
<evidence type="ECO:0000256" key="1">
    <source>
        <dbReference type="ARBA" id="ARBA00004127"/>
    </source>
</evidence>
<dbReference type="SUPFAM" id="SSF103481">
    <property type="entry name" value="Multidrug resistance efflux transporter EmrE"/>
    <property type="match status" value="1"/>
</dbReference>
<reference evidence="5 6" key="1">
    <citation type="submission" date="2023-10" db="EMBL/GenBank/DDBJ databases">
        <title>Nicoliella lavandulae sp. nov. isolated from Lavandula angustifolia flowers.</title>
        <authorList>
            <person name="Alcantara C."/>
            <person name="Zuniga M."/>
            <person name="Landete J.M."/>
            <person name="Monedero V."/>
        </authorList>
    </citation>
    <scope>NUCLEOTIDE SEQUENCE [LARGE SCALE GENOMIC DNA]</scope>
    <source>
        <strain evidence="5 6">Es01</strain>
    </source>
</reference>